<dbReference type="Gene3D" id="2.40.400.10">
    <property type="entry name" value="Acetoacetate decarboxylase-like"/>
    <property type="match status" value="1"/>
</dbReference>
<gene>
    <name evidence="1" type="ORF">MAE02_27790</name>
</gene>
<dbReference type="Proteomes" id="UP000321085">
    <property type="component" value="Unassembled WGS sequence"/>
</dbReference>
<keyword evidence="2" id="KW-1185">Reference proteome</keyword>
<organism evidence="1 2">
    <name type="scientific">Microvirga aerophila</name>
    <dbReference type="NCBI Taxonomy" id="670291"/>
    <lineage>
        <taxon>Bacteria</taxon>
        <taxon>Pseudomonadati</taxon>
        <taxon>Pseudomonadota</taxon>
        <taxon>Alphaproteobacteria</taxon>
        <taxon>Hyphomicrobiales</taxon>
        <taxon>Methylobacteriaceae</taxon>
        <taxon>Microvirga</taxon>
    </lineage>
</organism>
<evidence type="ECO:0000313" key="2">
    <source>
        <dbReference type="Proteomes" id="UP000321085"/>
    </source>
</evidence>
<name>A0A512BSW4_9HYPH</name>
<accession>A0A512BSW4</accession>
<dbReference type="SUPFAM" id="SSF160104">
    <property type="entry name" value="Acetoacetate decarboxylase-like"/>
    <property type="match status" value="1"/>
</dbReference>
<reference evidence="1 2" key="1">
    <citation type="submission" date="2019-07" db="EMBL/GenBank/DDBJ databases">
        <title>Whole genome shotgun sequence of Microvirga aerophila NBRC 106136.</title>
        <authorList>
            <person name="Hosoyama A."/>
            <person name="Uohara A."/>
            <person name="Ohji S."/>
            <person name="Ichikawa N."/>
        </authorList>
    </citation>
    <scope>NUCLEOTIDE SEQUENCE [LARGE SCALE GENOMIC DNA]</scope>
    <source>
        <strain evidence="1 2">NBRC 106136</strain>
    </source>
</reference>
<dbReference type="Pfam" id="PF06314">
    <property type="entry name" value="ADC"/>
    <property type="match status" value="1"/>
</dbReference>
<dbReference type="InterPro" id="IPR023375">
    <property type="entry name" value="ADC_dom_sf"/>
</dbReference>
<evidence type="ECO:0008006" key="3">
    <source>
        <dbReference type="Google" id="ProtNLM"/>
    </source>
</evidence>
<dbReference type="EMBL" id="BJYU01000035">
    <property type="protein sequence ID" value="GEO15083.1"/>
    <property type="molecule type" value="Genomic_DNA"/>
</dbReference>
<dbReference type="AlphaFoldDB" id="A0A512BSW4"/>
<evidence type="ECO:0000313" key="1">
    <source>
        <dbReference type="EMBL" id="GEO15083.1"/>
    </source>
</evidence>
<proteinExistence type="predicted"/>
<dbReference type="InterPro" id="IPR010451">
    <property type="entry name" value="Acetoacetate_decarboxylase"/>
</dbReference>
<comment type="caution">
    <text evidence="1">The sequence shown here is derived from an EMBL/GenBank/DDBJ whole genome shotgun (WGS) entry which is preliminary data.</text>
</comment>
<dbReference type="GO" id="GO:0016829">
    <property type="term" value="F:lyase activity"/>
    <property type="evidence" value="ECO:0007669"/>
    <property type="project" value="InterPro"/>
</dbReference>
<protein>
    <recommendedName>
        <fullName evidence="3">Acetoacetate decarboxylase</fullName>
    </recommendedName>
</protein>
<sequence>MSKYSVRNGNNMPLQAPLIPDPFVPYKCPGNRSLNVYCRVEQAALDAYLAPTPFKAAGDVILVYISDFTACDKIPFMDAGLVVPVSYMGRTGGYFLFEYEDEDAAIAAGRDLWGYPKKFGTIDLLENESGVRGTVTRKNTTIISLECQFSDEVNFPKPATTPHLNIHVQPGPDGKVLSRRIIERDTSPDFKLTREHKGSASAALRSLSTDPLAEFEPIEILGATYVVGDFYATEANGWGRTIGTC</sequence>